<dbReference type="PANTHER" id="PTHR24198">
    <property type="entry name" value="ANKYRIN REPEAT AND PROTEIN KINASE DOMAIN-CONTAINING PROTEIN"/>
    <property type="match status" value="1"/>
</dbReference>
<dbReference type="InterPro" id="IPR032675">
    <property type="entry name" value="LRR_dom_sf"/>
</dbReference>
<keyword evidence="2 3" id="KW-0040">ANK repeat</keyword>
<dbReference type="PANTHER" id="PTHR24198:SF165">
    <property type="entry name" value="ANKYRIN REPEAT-CONTAINING PROTEIN-RELATED"/>
    <property type="match status" value="1"/>
</dbReference>
<protein>
    <submittedName>
        <fullName evidence="4">Uncharacterized protein</fullName>
    </submittedName>
</protein>
<organism evidence="4 5">
    <name type="scientific">Cloeon dipterum</name>
    <dbReference type="NCBI Taxonomy" id="197152"/>
    <lineage>
        <taxon>Eukaryota</taxon>
        <taxon>Metazoa</taxon>
        <taxon>Ecdysozoa</taxon>
        <taxon>Arthropoda</taxon>
        <taxon>Hexapoda</taxon>
        <taxon>Insecta</taxon>
        <taxon>Pterygota</taxon>
        <taxon>Palaeoptera</taxon>
        <taxon>Ephemeroptera</taxon>
        <taxon>Pisciforma</taxon>
        <taxon>Baetidae</taxon>
        <taxon>Cloeon</taxon>
    </lineage>
</organism>
<dbReference type="OrthoDB" id="194358at2759"/>
<evidence type="ECO:0000256" key="1">
    <source>
        <dbReference type="ARBA" id="ARBA00022737"/>
    </source>
</evidence>
<dbReference type="SMART" id="SM00248">
    <property type="entry name" value="ANK"/>
    <property type="match status" value="6"/>
</dbReference>
<keyword evidence="1" id="KW-0677">Repeat</keyword>
<dbReference type="SUPFAM" id="SSF48403">
    <property type="entry name" value="Ankyrin repeat"/>
    <property type="match status" value="1"/>
</dbReference>
<comment type="caution">
    <text evidence="4">The sequence shown here is derived from an EMBL/GenBank/DDBJ whole genome shotgun (WGS) entry which is preliminary data.</text>
</comment>
<dbReference type="Gene3D" id="3.80.10.10">
    <property type="entry name" value="Ribonuclease Inhibitor"/>
    <property type="match status" value="1"/>
</dbReference>
<feature type="repeat" description="ANK" evidence="3">
    <location>
        <begin position="166"/>
        <end position="198"/>
    </location>
</feature>
<dbReference type="EMBL" id="CADEPI010000178">
    <property type="protein sequence ID" value="CAB3379109.1"/>
    <property type="molecule type" value="Genomic_DNA"/>
</dbReference>
<feature type="repeat" description="ANK" evidence="3">
    <location>
        <begin position="237"/>
        <end position="269"/>
    </location>
</feature>
<dbReference type="Proteomes" id="UP000494165">
    <property type="component" value="Unassembled WGS sequence"/>
</dbReference>
<keyword evidence="5" id="KW-1185">Reference proteome</keyword>
<name>A0A8S1DCC6_9INSE</name>
<evidence type="ECO:0000256" key="2">
    <source>
        <dbReference type="ARBA" id="ARBA00023043"/>
    </source>
</evidence>
<dbReference type="Pfam" id="PF12796">
    <property type="entry name" value="Ank_2"/>
    <property type="match status" value="2"/>
</dbReference>
<dbReference type="InterPro" id="IPR002110">
    <property type="entry name" value="Ankyrin_rpt"/>
</dbReference>
<evidence type="ECO:0000256" key="3">
    <source>
        <dbReference type="PROSITE-ProRule" id="PRU00023"/>
    </source>
</evidence>
<dbReference type="PROSITE" id="PS50088">
    <property type="entry name" value="ANK_REPEAT"/>
    <property type="match status" value="3"/>
</dbReference>
<reference evidence="4 5" key="1">
    <citation type="submission" date="2020-04" db="EMBL/GenBank/DDBJ databases">
        <authorList>
            <person name="Alioto T."/>
            <person name="Alioto T."/>
            <person name="Gomez Garrido J."/>
        </authorList>
    </citation>
    <scope>NUCLEOTIDE SEQUENCE [LARGE SCALE GENOMIC DNA]</scope>
</reference>
<dbReference type="Gene3D" id="1.25.40.20">
    <property type="entry name" value="Ankyrin repeat-containing domain"/>
    <property type="match status" value="2"/>
</dbReference>
<gene>
    <name evidence="4" type="ORF">CLODIP_2_CD09471</name>
</gene>
<dbReference type="PROSITE" id="PS50297">
    <property type="entry name" value="ANK_REP_REGION"/>
    <property type="match status" value="2"/>
</dbReference>
<feature type="repeat" description="ANK" evidence="3">
    <location>
        <begin position="33"/>
        <end position="65"/>
    </location>
</feature>
<sequence length="966" mass="110386">MDIDEFIELAVLKNVMAESYSVTKKTFIVSQTDSLTPLQVAAMIDGVDMCQHLVEEGADFIVKCKKLGASLMHYAAMNDQYGLDLLDYFSSLGLKLDAKDKFGDEPLQYAIKMNNSKVIEKLLQKKCPEEENNKDQSDNESRYHSILANMVLEQDKGLLTDDMIETGSSAIHLAAMLSDLDMCKWLLNKGVDVRSLTKNESEYSVLHCAAFNKSHGKELVQFFILEHSFDVNAKDKLGFTPLHCALYKENIETAEELLKRGANLALRRDTNGLENLENLMHFCDRLVACKRNFDFDVTRMDNQIDLVELTKRRLIRLHGVKRLDKNAMEEAIRGINPKGTMGPTNHLTAYLPPGLCDKIFQYLLVKMEQIPENNQREYLDKIDFLLTENTQTLNLGYVFPKRKSFSASNNPIDDDELQLVQWVVDKVLLQAPSIVYIVFNNFDANKIDHYIFIGDLNNFQQLKILEMIRVDLDLPRVLQLCQELPQLQILDIHKIYEDISYGFTPVSDLSIHRTYPDVTYLEINFRIIKTIPSTTLKLPEFTKIKTLIARNCTDGTIITAMLRKYGAGLRSLCLESSGDQQSFDVKILELCPRLEAIQLESIPFTDTSTQLENLPRLKELYLIRTSDTSRSLLPIINSSPNLQKLEIYGRFDKKGLNELNTKVKSESQIFQELESIKITTLSFEPNAFGELLDFIENVSAFLPKLKEIQFFAGYEEMENKRNLVELSKKRLIKLHGVQKLGKNAMETIIRSIDPKATLDSTNHLATYLPSRVCDEIFQHLLVEMKQIPEINQRECLEKIDFLLTEKTMSLDLSDVLPKRMSNTVKNYVAIDDDELELVQSVIDKVKNQAPSIVVVMSTFRPVKHEDFLVKDIGTPPQRKYFSCGNDWFDSPDMVIHLKHPDVTYLEINFQYAKEIPSSTLKLPEFSKIKTLIARNCTDGTIITDILRIYGHGLRSLLLQTGDNSTG</sequence>
<proteinExistence type="predicted"/>
<dbReference type="AlphaFoldDB" id="A0A8S1DCC6"/>
<evidence type="ECO:0000313" key="4">
    <source>
        <dbReference type="EMBL" id="CAB3379109.1"/>
    </source>
</evidence>
<dbReference type="InterPro" id="IPR036770">
    <property type="entry name" value="Ankyrin_rpt-contain_sf"/>
</dbReference>
<evidence type="ECO:0000313" key="5">
    <source>
        <dbReference type="Proteomes" id="UP000494165"/>
    </source>
</evidence>
<dbReference type="SUPFAM" id="SSF52047">
    <property type="entry name" value="RNI-like"/>
    <property type="match status" value="1"/>
</dbReference>
<accession>A0A8S1DCC6</accession>